<evidence type="ECO:0000256" key="2">
    <source>
        <dbReference type="ARBA" id="ARBA00022475"/>
    </source>
</evidence>
<protein>
    <submittedName>
        <fullName evidence="7">Similar to O antigen flippase Wzx</fullName>
    </submittedName>
</protein>
<dbReference type="PANTHER" id="PTHR30250:SF26">
    <property type="entry name" value="PSMA PROTEIN"/>
    <property type="match status" value="1"/>
</dbReference>
<feature type="transmembrane region" description="Helical" evidence="6">
    <location>
        <begin position="257"/>
        <end position="275"/>
    </location>
</feature>
<accession>U4KM16</accession>
<feature type="transmembrane region" description="Helical" evidence="6">
    <location>
        <begin position="427"/>
        <end position="447"/>
    </location>
</feature>
<dbReference type="EMBL" id="FO681348">
    <property type="protein sequence ID" value="CCV65107.1"/>
    <property type="molecule type" value="Genomic_DNA"/>
</dbReference>
<keyword evidence="3 6" id="KW-0812">Transmembrane</keyword>
<evidence type="ECO:0000256" key="4">
    <source>
        <dbReference type="ARBA" id="ARBA00022989"/>
    </source>
</evidence>
<feature type="transmembrane region" description="Helical" evidence="6">
    <location>
        <begin position="336"/>
        <end position="354"/>
    </location>
</feature>
<feature type="transmembrane region" description="Helical" evidence="6">
    <location>
        <begin position="49"/>
        <end position="69"/>
    </location>
</feature>
<dbReference type="Proteomes" id="UP000032737">
    <property type="component" value="Chromosome"/>
</dbReference>
<dbReference type="STRING" id="61635.BN85300860"/>
<feature type="transmembrane region" description="Helical" evidence="6">
    <location>
        <begin position="296"/>
        <end position="324"/>
    </location>
</feature>
<dbReference type="RefSeq" id="WP_030003977.1">
    <property type="nucleotide sequence ID" value="NC_022549.1"/>
</dbReference>
<feature type="transmembrane region" description="Helical" evidence="6">
    <location>
        <begin position="182"/>
        <end position="203"/>
    </location>
</feature>
<reference evidence="7 8" key="1">
    <citation type="journal article" date="2013" name="J. Mol. Microbiol. Biotechnol.">
        <title>Analysis of the Complete Genomes of Acholeplasma brassicae , A. palmae and A. laidlawii and Their Comparison to the Obligate Parasites from ' Candidatus Phytoplasma'.</title>
        <authorList>
            <person name="Kube M."/>
            <person name="Siewert C."/>
            <person name="Migdoll A.M."/>
            <person name="Duduk B."/>
            <person name="Holz S."/>
            <person name="Rabus R."/>
            <person name="Seemuller E."/>
            <person name="Mitrovic J."/>
            <person name="Muller I."/>
            <person name="Buttner C."/>
            <person name="Reinhardt R."/>
        </authorList>
    </citation>
    <scope>NUCLEOTIDE SEQUENCE [LARGE SCALE GENOMIC DNA]</scope>
    <source>
        <strain evidence="8">0502</strain>
    </source>
</reference>
<evidence type="ECO:0000313" key="8">
    <source>
        <dbReference type="Proteomes" id="UP000032737"/>
    </source>
</evidence>
<keyword evidence="2" id="KW-1003">Cell membrane</keyword>
<evidence type="ECO:0000256" key="6">
    <source>
        <dbReference type="SAM" id="Phobius"/>
    </source>
</evidence>
<keyword evidence="8" id="KW-1185">Reference proteome</keyword>
<keyword evidence="5 6" id="KW-0472">Membrane</keyword>
<dbReference type="KEGG" id="abra:BN85300860"/>
<name>U4KM16_9MOLU</name>
<proteinExistence type="predicted"/>
<feature type="transmembrane region" description="Helical" evidence="6">
    <location>
        <begin position="224"/>
        <end position="245"/>
    </location>
</feature>
<dbReference type="HOGENOM" id="CLU_040766_0_0_14"/>
<evidence type="ECO:0000256" key="1">
    <source>
        <dbReference type="ARBA" id="ARBA00004651"/>
    </source>
</evidence>
<gene>
    <name evidence="7" type="ORF">BN85300860</name>
</gene>
<comment type="subcellular location">
    <subcellularLocation>
        <location evidence="1">Cell membrane</location>
        <topology evidence="1">Multi-pass membrane protein</topology>
    </subcellularLocation>
</comment>
<keyword evidence="4 6" id="KW-1133">Transmembrane helix</keyword>
<dbReference type="AlphaFoldDB" id="U4KM16"/>
<feature type="transmembrane region" description="Helical" evidence="6">
    <location>
        <begin position="14"/>
        <end position="37"/>
    </location>
</feature>
<evidence type="ECO:0000313" key="7">
    <source>
        <dbReference type="EMBL" id="CCV65107.1"/>
    </source>
</evidence>
<feature type="transmembrane region" description="Helical" evidence="6">
    <location>
        <begin position="90"/>
        <end position="112"/>
    </location>
</feature>
<sequence length="448" mass="51273">MRNRSVLLSMMSSVIYQIAVLVSNFIVVRLIIVYYGSKTNGLNNTFINIINYLSIIEAGIALSATYKLYHPLVHNDWPSINLILSTAKRLYKSTAIIFMFIVIIVAIIYPLFIDYTGIGFSPTYLILILGFSSILEYTLNGHFRVLLMSDQKSYVVNNIQTFTLIISTIIKIQLILSGFMFIYVQLLSAIAVLLRYTITKVYIRSKYKLSNYNLKPQMNILNDRFSIIGHQISGLIVFNSAPILLTSFLGLNITSVYSVYALVFNAIVTTLFMFSKSSVSSFGNLMISENDERTSNVFDIFQSVFFTFGFWFYSVTAFLIIPFIKLYTNGIDDTNYIIEYLDVFFIVIGILNMIRIPSNILIEAKGHYAQTKNRAYLEATINLVVSLILIKPLGIYSVMVGSLASFTYRSIDIILYSKKHFFQKDHILVYFILLNLRYLLFSCYLVLF</sequence>
<evidence type="ECO:0000256" key="3">
    <source>
        <dbReference type="ARBA" id="ARBA00022692"/>
    </source>
</evidence>
<dbReference type="InterPro" id="IPR050833">
    <property type="entry name" value="Poly_Biosynth_Transport"/>
</dbReference>
<feature type="transmembrane region" description="Helical" evidence="6">
    <location>
        <begin position="124"/>
        <end position="143"/>
    </location>
</feature>
<dbReference type="OrthoDB" id="391558at2"/>
<organism evidence="7 8">
    <name type="scientific">Acholeplasma brassicae</name>
    <dbReference type="NCBI Taxonomy" id="61635"/>
    <lineage>
        <taxon>Bacteria</taxon>
        <taxon>Bacillati</taxon>
        <taxon>Mycoplasmatota</taxon>
        <taxon>Mollicutes</taxon>
        <taxon>Acholeplasmatales</taxon>
        <taxon>Acholeplasmataceae</taxon>
        <taxon>Acholeplasma</taxon>
    </lineage>
</organism>
<evidence type="ECO:0000256" key="5">
    <source>
        <dbReference type="ARBA" id="ARBA00023136"/>
    </source>
</evidence>
<dbReference type="GO" id="GO:0005886">
    <property type="term" value="C:plasma membrane"/>
    <property type="evidence" value="ECO:0007669"/>
    <property type="project" value="UniProtKB-SubCell"/>
</dbReference>
<dbReference type="PANTHER" id="PTHR30250">
    <property type="entry name" value="PST FAMILY PREDICTED COLANIC ACID TRANSPORTER"/>
    <property type="match status" value="1"/>
</dbReference>